<proteinExistence type="predicted"/>
<comment type="caution">
    <text evidence="3">The sequence shown here is derived from an EMBL/GenBank/DDBJ whole genome shotgun (WGS) entry which is preliminary data.</text>
</comment>
<feature type="transmembrane region" description="Helical" evidence="2">
    <location>
        <begin position="123"/>
        <end position="142"/>
    </location>
</feature>
<feature type="transmembrane region" description="Helical" evidence="2">
    <location>
        <begin position="95"/>
        <end position="117"/>
    </location>
</feature>
<keyword evidence="2" id="KW-1133">Transmembrane helix</keyword>
<protein>
    <recommendedName>
        <fullName evidence="5">DUF2254 domain-containing protein</fullName>
    </recommendedName>
</protein>
<reference evidence="3" key="1">
    <citation type="submission" date="2022-12" db="EMBL/GenBank/DDBJ databases">
        <title>Clostridium sp. nov., isolated from industrial wastewater.</title>
        <authorList>
            <person name="Jiayan W."/>
        </authorList>
    </citation>
    <scope>NUCLEOTIDE SEQUENCE</scope>
    <source>
        <strain evidence="3">ZC22-4</strain>
    </source>
</reference>
<evidence type="ECO:0000256" key="2">
    <source>
        <dbReference type="SAM" id="Phobius"/>
    </source>
</evidence>
<dbReference type="RefSeq" id="WP_268060841.1">
    <property type="nucleotide sequence ID" value="NZ_JAPQFJ010000006.1"/>
</dbReference>
<dbReference type="Proteomes" id="UP001144612">
    <property type="component" value="Unassembled WGS sequence"/>
</dbReference>
<evidence type="ECO:0000313" key="4">
    <source>
        <dbReference type="Proteomes" id="UP001144612"/>
    </source>
</evidence>
<feature type="region of interest" description="Disordered" evidence="1">
    <location>
        <begin position="660"/>
        <end position="679"/>
    </location>
</feature>
<feature type="transmembrane region" description="Helical" evidence="2">
    <location>
        <begin position="49"/>
        <end position="74"/>
    </location>
</feature>
<organism evidence="3 4">
    <name type="scientific">Clostridium brassicae</name>
    <dbReference type="NCBI Taxonomy" id="2999072"/>
    <lineage>
        <taxon>Bacteria</taxon>
        <taxon>Bacillati</taxon>
        <taxon>Bacillota</taxon>
        <taxon>Clostridia</taxon>
        <taxon>Eubacteriales</taxon>
        <taxon>Clostridiaceae</taxon>
        <taxon>Clostridium</taxon>
    </lineage>
</organism>
<dbReference type="EMBL" id="JAPQFJ010000006">
    <property type="protein sequence ID" value="MCY6958424.1"/>
    <property type="molecule type" value="Genomic_DNA"/>
</dbReference>
<keyword evidence="2" id="KW-0812">Transmembrane</keyword>
<evidence type="ECO:0000313" key="3">
    <source>
        <dbReference type="EMBL" id="MCY6958424.1"/>
    </source>
</evidence>
<gene>
    <name evidence="3" type="ORF">OW729_07390</name>
</gene>
<name>A0ABT4D7Y7_9CLOT</name>
<sequence length="679" mass="81687">MRKLITIMKIQISLFSIFMFGIMIQKLNLKFINLYGVKIPIDYNQIYTLSMGLLTIHATISILVLAIYQITLTLKNEKVNISNYYNYIFLKKKLVLFYRFYEIFIIILGSIFINIFFALTNNLSALISTLCLSTILIVTLFYKTVNIISDERNLRNGILNSISSDFLSLLSKEMTPKINVFEENELIKVFEEHSHILFTAINDIKLYKEKKEIKKIKETFDFLIRFKINQKDNLEYKFLTKLKKVSNNRYNFHEYKEIFILLHDGFLKYFVFSLHEEYEEGLIILWEELRKYEDLFFKLNSFDSKFFDKNTMYDNYDLIERIIEPYKNEHLVVVVRIDDEEISDNYDKVRSLKERMKILKKINWEQLNSFSYYHISKKIITYLFYGLDRNKSKYILENLGFILDMELKGNKIIKNEEYVDFYTEYILKVIDFNKENPEEHIYIHNCLTHIAYHCCRERKEIIIGIALNLIKNQHEKHLYVIVEYLQKYLSYEDTSDIFMYIIFFLFEEYLKNSNKEAYQYKQLMEYKIKHHVSKFDKNPIMSIYELINNRKIMKLIIDKEISKININTDEEYLSSLIKFYVYYISMYDEKAISNYLVKIKNDSEKVYILLKNVLYEKELIDILKEISSWCSGDVLKQDNLNSNNIEVNLSQVKHAFQKVESNPQRNLNKSKRKRNGSKK</sequence>
<feature type="compositionally biased region" description="Basic residues" evidence="1">
    <location>
        <begin position="668"/>
        <end position="679"/>
    </location>
</feature>
<feature type="transmembrane region" description="Helical" evidence="2">
    <location>
        <begin position="12"/>
        <end position="29"/>
    </location>
</feature>
<keyword evidence="2" id="KW-0472">Membrane</keyword>
<evidence type="ECO:0000256" key="1">
    <source>
        <dbReference type="SAM" id="MobiDB-lite"/>
    </source>
</evidence>
<keyword evidence="4" id="KW-1185">Reference proteome</keyword>
<accession>A0ABT4D7Y7</accession>
<evidence type="ECO:0008006" key="5">
    <source>
        <dbReference type="Google" id="ProtNLM"/>
    </source>
</evidence>